<dbReference type="Proteomes" id="UP000199437">
    <property type="component" value="Unassembled WGS sequence"/>
</dbReference>
<evidence type="ECO:0000313" key="3">
    <source>
        <dbReference type="Proteomes" id="UP000199437"/>
    </source>
</evidence>
<dbReference type="InterPro" id="IPR013766">
    <property type="entry name" value="Thioredoxin_domain"/>
</dbReference>
<reference evidence="3" key="1">
    <citation type="submission" date="2016-10" db="EMBL/GenBank/DDBJ databases">
        <authorList>
            <person name="Varghese N."/>
            <person name="Submissions S."/>
        </authorList>
    </citation>
    <scope>NUCLEOTIDE SEQUENCE [LARGE SCALE GENOMIC DNA]</scope>
    <source>
        <strain evidence="3">CGMCC 1.12402</strain>
    </source>
</reference>
<dbReference type="OrthoDB" id="6399635at2"/>
<dbReference type="GeneID" id="99987728"/>
<dbReference type="GO" id="GO:0016853">
    <property type="term" value="F:isomerase activity"/>
    <property type="evidence" value="ECO:0007669"/>
    <property type="project" value="UniProtKB-KW"/>
</dbReference>
<dbReference type="STRING" id="1267423.SAMN05216290_3047"/>
<dbReference type="EMBL" id="FOIR01000002">
    <property type="protein sequence ID" value="SEW33728.1"/>
    <property type="molecule type" value="Genomic_DNA"/>
</dbReference>
<gene>
    <name evidence="2" type="ORF">SAMN05216290_3047</name>
</gene>
<accession>A0A1I0R0W2</accession>
<proteinExistence type="predicted"/>
<keyword evidence="2" id="KW-0413">Isomerase</keyword>
<feature type="domain" description="Thioredoxin" evidence="1">
    <location>
        <begin position="199"/>
        <end position="342"/>
    </location>
</feature>
<dbReference type="CDD" id="cd02966">
    <property type="entry name" value="TlpA_like_family"/>
    <property type="match status" value="1"/>
</dbReference>
<dbReference type="AlphaFoldDB" id="A0A1I0R0W2"/>
<dbReference type="PROSITE" id="PS51257">
    <property type="entry name" value="PROKAR_LIPOPROTEIN"/>
    <property type="match status" value="1"/>
</dbReference>
<dbReference type="PROSITE" id="PS51352">
    <property type="entry name" value="THIOREDOXIN_2"/>
    <property type="match status" value="1"/>
</dbReference>
<sequence>MKRYLPFLITLTLFAYGCNQAPQFTVYGEIDNYEGYVFLRYGDAVDSTIIEEGKFIFEGTVERVMQAAITNKADGVFSAPFYLDNDSVYVKTTFAEPYIKMIEAHSPANTLVTQVIDEVGAIMEDEQKLRSNGIFLYMDSITQLYPRNDFIIDVTMEIVSGDYITLQQSDKLLGTIDTTLIHPVEFEAVKTAISRQERINPGDEFPAFSFNGLNGETFTQESFPNQYLLIDVWATWCGPCIQSFEKLKPIYEDLDGTLEILNVSIDPYPQLPINFLEKNKLPWKQAYAEGEFGNPFLKQLGVVFLPFYYLISPNGEILAINPAIEEIPELIKSKGSLKGVLK</sequence>
<organism evidence="2 3">
    <name type="scientific">Roseivirga pacifica</name>
    <dbReference type="NCBI Taxonomy" id="1267423"/>
    <lineage>
        <taxon>Bacteria</taxon>
        <taxon>Pseudomonadati</taxon>
        <taxon>Bacteroidota</taxon>
        <taxon>Cytophagia</taxon>
        <taxon>Cytophagales</taxon>
        <taxon>Roseivirgaceae</taxon>
        <taxon>Roseivirga</taxon>
    </lineage>
</organism>
<dbReference type="Gene3D" id="3.40.30.10">
    <property type="entry name" value="Glutaredoxin"/>
    <property type="match status" value="1"/>
</dbReference>
<dbReference type="InterPro" id="IPR025380">
    <property type="entry name" value="DUF4369"/>
</dbReference>
<dbReference type="InterPro" id="IPR013740">
    <property type="entry name" value="Redoxin"/>
</dbReference>
<dbReference type="RefSeq" id="WP_090259419.1">
    <property type="nucleotide sequence ID" value="NZ_FOIR01000002.1"/>
</dbReference>
<dbReference type="PANTHER" id="PTHR42852:SF13">
    <property type="entry name" value="PROTEIN DIPZ"/>
    <property type="match status" value="1"/>
</dbReference>
<keyword evidence="3" id="KW-1185">Reference proteome</keyword>
<evidence type="ECO:0000313" key="2">
    <source>
        <dbReference type="EMBL" id="SEW33728.1"/>
    </source>
</evidence>
<dbReference type="SUPFAM" id="SSF52833">
    <property type="entry name" value="Thioredoxin-like"/>
    <property type="match status" value="1"/>
</dbReference>
<dbReference type="GO" id="GO:0016491">
    <property type="term" value="F:oxidoreductase activity"/>
    <property type="evidence" value="ECO:0007669"/>
    <property type="project" value="InterPro"/>
</dbReference>
<dbReference type="InterPro" id="IPR050553">
    <property type="entry name" value="Thioredoxin_ResA/DsbE_sf"/>
</dbReference>
<evidence type="ECO:0000259" key="1">
    <source>
        <dbReference type="PROSITE" id="PS51352"/>
    </source>
</evidence>
<protein>
    <submittedName>
        <fullName evidence="2">Thiol-disulfide isomerase or thioredoxin</fullName>
    </submittedName>
</protein>
<dbReference type="Pfam" id="PF08534">
    <property type="entry name" value="Redoxin"/>
    <property type="match status" value="1"/>
</dbReference>
<dbReference type="InterPro" id="IPR036249">
    <property type="entry name" value="Thioredoxin-like_sf"/>
</dbReference>
<dbReference type="PANTHER" id="PTHR42852">
    <property type="entry name" value="THIOL:DISULFIDE INTERCHANGE PROTEIN DSBE"/>
    <property type="match status" value="1"/>
</dbReference>
<dbReference type="Pfam" id="PF14289">
    <property type="entry name" value="DUF4369"/>
    <property type="match status" value="1"/>
</dbReference>
<name>A0A1I0R0W2_9BACT</name>